<gene>
    <name evidence="1" type="ORF">MNBD_GAMMA16-232</name>
</gene>
<accession>A0A3B0YWF3</accession>
<sequence>MSVITPKFKTLWVYTQLTLEIRHFGVLTSAETATCKFTQSLFQG</sequence>
<organism evidence="1">
    <name type="scientific">hydrothermal vent metagenome</name>
    <dbReference type="NCBI Taxonomy" id="652676"/>
    <lineage>
        <taxon>unclassified sequences</taxon>
        <taxon>metagenomes</taxon>
        <taxon>ecological metagenomes</taxon>
    </lineage>
</organism>
<dbReference type="AlphaFoldDB" id="A0A3B0YWF3"/>
<name>A0A3B0YWF3_9ZZZZ</name>
<evidence type="ECO:0000313" key="1">
    <source>
        <dbReference type="EMBL" id="VAW85348.1"/>
    </source>
</evidence>
<dbReference type="EMBL" id="UOFO01000069">
    <property type="protein sequence ID" value="VAW85348.1"/>
    <property type="molecule type" value="Genomic_DNA"/>
</dbReference>
<protein>
    <submittedName>
        <fullName evidence="1">Uncharacterized protein</fullName>
    </submittedName>
</protein>
<reference evidence="1" key="1">
    <citation type="submission" date="2018-06" db="EMBL/GenBank/DDBJ databases">
        <authorList>
            <person name="Zhirakovskaya E."/>
        </authorList>
    </citation>
    <scope>NUCLEOTIDE SEQUENCE</scope>
</reference>
<proteinExistence type="predicted"/>